<reference evidence="2 3" key="1">
    <citation type="submission" date="2018-03" db="EMBL/GenBank/DDBJ databases">
        <authorList>
            <person name="Guldener U."/>
        </authorList>
    </citation>
    <scope>NUCLEOTIDE SEQUENCE [LARGE SCALE GENOMIC DNA]</scope>
    <source>
        <strain evidence="2 3">NBRC100155</strain>
    </source>
</reference>
<protein>
    <submittedName>
        <fullName evidence="2">Uncharacterized protein</fullName>
    </submittedName>
</protein>
<gene>
    <name evidence="2" type="ORF">UTRI_03593</name>
</gene>
<sequence>MPQVRPTKGLQNVENEKKKKITEACPSDRKNRNSVDQSELFWDRHAALLLSAQFRISGLAPEPLQKHGQQDDPRPSASSIHHPCLVPLPTLVAESGSSTPEDFRNAEPEFSAAHACFVILHQAAMGRKAKYQLQSLRHLRVLHA</sequence>
<name>A0A5C3E287_9BASI</name>
<evidence type="ECO:0000256" key="1">
    <source>
        <dbReference type="SAM" id="MobiDB-lite"/>
    </source>
</evidence>
<feature type="region of interest" description="Disordered" evidence="1">
    <location>
        <begin position="61"/>
        <end position="81"/>
    </location>
</feature>
<dbReference type="EMBL" id="OOIN01000007">
    <property type="protein sequence ID" value="SPO24325.1"/>
    <property type="molecule type" value="Genomic_DNA"/>
</dbReference>
<dbReference type="Proteomes" id="UP000324022">
    <property type="component" value="Unassembled WGS sequence"/>
</dbReference>
<proteinExistence type="predicted"/>
<evidence type="ECO:0000313" key="2">
    <source>
        <dbReference type="EMBL" id="SPO24325.1"/>
    </source>
</evidence>
<feature type="region of interest" description="Disordered" evidence="1">
    <location>
        <begin position="1"/>
        <end position="35"/>
    </location>
</feature>
<organism evidence="2 3">
    <name type="scientific">Ustilago trichophora</name>
    <dbReference type="NCBI Taxonomy" id="86804"/>
    <lineage>
        <taxon>Eukaryota</taxon>
        <taxon>Fungi</taxon>
        <taxon>Dikarya</taxon>
        <taxon>Basidiomycota</taxon>
        <taxon>Ustilaginomycotina</taxon>
        <taxon>Ustilaginomycetes</taxon>
        <taxon>Ustilaginales</taxon>
        <taxon>Ustilaginaceae</taxon>
        <taxon>Ustilago</taxon>
    </lineage>
</organism>
<dbReference type="AlphaFoldDB" id="A0A5C3E287"/>
<keyword evidence="3" id="KW-1185">Reference proteome</keyword>
<feature type="compositionally biased region" description="Basic and acidic residues" evidence="1">
    <location>
        <begin position="64"/>
        <end position="74"/>
    </location>
</feature>
<accession>A0A5C3E287</accession>
<evidence type="ECO:0000313" key="3">
    <source>
        <dbReference type="Proteomes" id="UP000324022"/>
    </source>
</evidence>